<dbReference type="RefSeq" id="WP_009950644.1">
    <property type="nucleotide sequence ID" value="NZ_BAAAGS010000072.1"/>
</dbReference>
<dbReference type="InterPro" id="IPR001647">
    <property type="entry name" value="HTH_TetR"/>
</dbReference>
<dbReference type="Proteomes" id="UP001500729">
    <property type="component" value="Unassembled WGS sequence"/>
</dbReference>
<dbReference type="SUPFAM" id="SSF48498">
    <property type="entry name" value="Tetracyclin repressor-like, C-terminal domain"/>
    <property type="match status" value="1"/>
</dbReference>
<keyword evidence="6" id="KW-1185">Reference proteome</keyword>
<organism evidence="5 6">
    <name type="scientific">Saccharopolyspora erythraea</name>
    <name type="common">Streptomyces erythraeus</name>
    <dbReference type="NCBI Taxonomy" id="1836"/>
    <lineage>
        <taxon>Bacteria</taxon>
        <taxon>Bacillati</taxon>
        <taxon>Actinomycetota</taxon>
        <taxon>Actinomycetes</taxon>
        <taxon>Pseudonocardiales</taxon>
        <taxon>Pseudonocardiaceae</taxon>
        <taxon>Saccharopolyspora</taxon>
    </lineage>
</organism>
<evidence type="ECO:0000256" key="1">
    <source>
        <dbReference type="ARBA" id="ARBA00023125"/>
    </source>
</evidence>
<dbReference type="InterPro" id="IPR036271">
    <property type="entry name" value="Tet_transcr_reg_TetR-rel_C_sf"/>
</dbReference>
<dbReference type="Pfam" id="PF00440">
    <property type="entry name" value="TetR_N"/>
    <property type="match status" value="1"/>
</dbReference>
<feature type="region of interest" description="Disordered" evidence="3">
    <location>
        <begin position="1"/>
        <end position="36"/>
    </location>
</feature>
<dbReference type="SUPFAM" id="SSF46689">
    <property type="entry name" value="Homeodomain-like"/>
    <property type="match status" value="1"/>
</dbReference>
<sequence length="243" mass="26589">MASERHRSTSARRADLVRSAPIASTRAPEADEPGADQHVRTAEHIRRAPNRVGDAELLTAARECVLDLGVRRSTLAEIARRARVSRMTLYRRFPDVDSLVTALMTTEFAEILHHARAAEGTGSARNRLVNAVLRCVRLLRSAPLLRRVLETDAELLLPYLVEQLGSTQLAAERFLRDYLVQGHLDGSIRRADPAAQSRALLMTLQSFVVSTGPAETGVDPAALAEELAHLLDAALRPETADAP</sequence>
<dbReference type="Gene3D" id="1.10.357.10">
    <property type="entry name" value="Tetracycline Repressor, domain 2"/>
    <property type="match status" value="1"/>
</dbReference>
<reference evidence="5 6" key="1">
    <citation type="journal article" date="2019" name="Int. J. Syst. Evol. Microbiol.">
        <title>The Global Catalogue of Microorganisms (GCM) 10K type strain sequencing project: providing services to taxonomists for standard genome sequencing and annotation.</title>
        <authorList>
            <consortium name="The Broad Institute Genomics Platform"/>
            <consortium name="The Broad Institute Genome Sequencing Center for Infectious Disease"/>
            <person name="Wu L."/>
            <person name="Ma J."/>
        </authorList>
    </citation>
    <scope>NUCLEOTIDE SEQUENCE [LARGE SCALE GENOMIC DNA]</scope>
    <source>
        <strain evidence="5 6">JCM 10303</strain>
    </source>
</reference>
<evidence type="ECO:0000256" key="3">
    <source>
        <dbReference type="SAM" id="MobiDB-lite"/>
    </source>
</evidence>
<dbReference type="EMBL" id="BAAAGS010000072">
    <property type="protein sequence ID" value="GAA0556830.1"/>
    <property type="molecule type" value="Genomic_DNA"/>
</dbReference>
<proteinExistence type="predicted"/>
<evidence type="ECO:0000313" key="6">
    <source>
        <dbReference type="Proteomes" id="UP001500729"/>
    </source>
</evidence>
<evidence type="ECO:0000313" key="5">
    <source>
        <dbReference type="EMBL" id="GAA0556830.1"/>
    </source>
</evidence>
<feature type="DNA-binding region" description="H-T-H motif" evidence="2">
    <location>
        <begin position="74"/>
        <end position="93"/>
    </location>
</feature>
<dbReference type="PANTHER" id="PTHR30055:SF153">
    <property type="entry name" value="HTH-TYPE TRANSCRIPTIONAL REPRESSOR RV3405C"/>
    <property type="match status" value="1"/>
</dbReference>
<dbReference type="Gene3D" id="1.10.10.60">
    <property type="entry name" value="Homeodomain-like"/>
    <property type="match status" value="1"/>
</dbReference>
<name>A0ABN1E0R2_SACER</name>
<dbReference type="PANTHER" id="PTHR30055">
    <property type="entry name" value="HTH-TYPE TRANSCRIPTIONAL REGULATOR RUTR"/>
    <property type="match status" value="1"/>
</dbReference>
<keyword evidence="1 2" id="KW-0238">DNA-binding</keyword>
<accession>A0ABN1E0R2</accession>
<evidence type="ECO:0000256" key="2">
    <source>
        <dbReference type="PROSITE-ProRule" id="PRU00335"/>
    </source>
</evidence>
<dbReference type="InterPro" id="IPR009057">
    <property type="entry name" value="Homeodomain-like_sf"/>
</dbReference>
<comment type="caution">
    <text evidence="5">The sequence shown here is derived from an EMBL/GenBank/DDBJ whole genome shotgun (WGS) entry which is preliminary data.</text>
</comment>
<evidence type="ECO:0000259" key="4">
    <source>
        <dbReference type="PROSITE" id="PS50977"/>
    </source>
</evidence>
<dbReference type="InterPro" id="IPR050109">
    <property type="entry name" value="HTH-type_TetR-like_transc_reg"/>
</dbReference>
<gene>
    <name evidence="5" type="ORF">GCM10009533_63110</name>
</gene>
<feature type="domain" description="HTH tetR-type" evidence="4">
    <location>
        <begin position="51"/>
        <end position="111"/>
    </location>
</feature>
<dbReference type="PROSITE" id="PS50977">
    <property type="entry name" value="HTH_TETR_2"/>
    <property type="match status" value="1"/>
</dbReference>
<protein>
    <submittedName>
        <fullName evidence="5">TetR/AcrR family transcriptional regulator</fullName>
    </submittedName>
</protein>
<feature type="compositionally biased region" description="Basic and acidic residues" evidence="3">
    <location>
        <begin position="1"/>
        <end position="16"/>
    </location>
</feature>